<gene>
    <name evidence="6" type="ORF">ACFQ2O_18655</name>
</gene>
<evidence type="ECO:0000313" key="7">
    <source>
        <dbReference type="Proteomes" id="UP001597094"/>
    </source>
</evidence>
<dbReference type="PANTHER" id="PTHR11592:SF78">
    <property type="entry name" value="GLUTATHIONE PEROXIDASE"/>
    <property type="match status" value="1"/>
</dbReference>
<dbReference type="GO" id="GO:0004601">
    <property type="term" value="F:peroxidase activity"/>
    <property type="evidence" value="ECO:0007669"/>
    <property type="project" value="UniProtKB-KW"/>
</dbReference>
<keyword evidence="3 4" id="KW-0560">Oxidoreductase</keyword>
<reference evidence="7" key="1">
    <citation type="journal article" date="2019" name="Int. J. Syst. Evol. Microbiol.">
        <title>The Global Catalogue of Microorganisms (GCM) 10K type strain sequencing project: providing services to taxonomists for standard genome sequencing and annotation.</title>
        <authorList>
            <consortium name="The Broad Institute Genomics Platform"/>
            <consortium name="The Broad Institute Genome Sequencing Center for Infectious Disease"/>
            <person name="Wu L."/>
            <person name="Ma J."/>
        </authorList>
    </citation>
    <scope>NUCLEOTIDE SEQUENCE [LARGE SCALE GENOMIC DNA]</scope>
    <source>
        <strain evidence="7">JCM 31319</strain>
    </source>
</reference>
<dbReference type="InterPro" id="IPR000889">
    <property type="entry name" value="Glutathione_peroxidase"/>
</dbReference>
<keyword evidence="7" id="KW-1185">Reference proteome</keyword>
<dbReference type="Pfam" id="PF00255">
    <property type="entry name" value="GSHPx"/>
    <property type="match status" value="1"/>
</dbReference>
<feature type="chain" id="PRO_5047305201" description="Glutathione peroxidase" evidence="5">
    <location>
        <begin position="25"/>
        <end position="203"/>
    </location>
</feature>
<comment type="similarity">
    <text evidence="1 4">Belongs to the glutathione peroxidase family.</text>
</comment>
<keyword evidence="2 4" id="KW-0575">Peroxidase</keyword>
<dbReference type="Gene3D" id="3.40.30.10">
    <property type="entry name" value="Glutaredoxin"/>
    <property type="match status" value="1"/>
</dbReference>
<comment type="caution">
    <text evidence="6">The sequence shown here is derived from an EMBL/GenBank/DDBJ whole genome shotgun (WGS) entry which is preliminary data.</text>
</comment>
<proteinExistence type="inferred from homology"/>
<evidence type="ECO:0000256" key="4">
    <source>
        <dbReference type="RuleBase" id="RU000499"/>
    </source>
</evidence>
<dbReference type="SUPFAM" id="SSF52833">
    <property type="entry name" value="Thioredoxin-like"/>
    <property type="match status" value="1"/>
</dbReference>
<sequence>MIKRFTYALTSAVWLASLLLVAVACQQGNNANLKPEAMATETTSNPNAQSSDFYGFNMKTLDGKQVDFSQYKGKKVLLVNTASECGYTKQYEDLQKLHETYGNDVVVLGFPANNFGGQEPGSNEEIASFCQKNYGVSFTMFEKISVVGDDKSPLYAWLAQKAPNQEEPNWNFCKYLVDEQGHVTAFYPSKVKPMDEELLSALK</sequence>
<dbReference type="PROSITE" id="PS51355">
    <property type="entry name" value="GLUTATHIONE_PEROXID_3"/>
    <property type="match status" value="1"/>
</dbReference>
<dbReference type="PANTHER" id="PTHR11592">
    <property type="entry name" value="GLUTATHIONE PEROXIDASE"/>
    <property type="match status" value="1"/>
</dbReference>
<dbReference type="PROSITE" id="PS51257">
    <property type="entry name" value="PROKAR_LIPOPROTEIN"/>
    <property type="match status" value="1"/>
</dbReference>
<dbReference type="InterPro" id="IPR029759">
    <property type="entry name" value="GPX_AS"/>
</dbReference>
<name>A0ABW3SUQ0_9BACT</name>
<feature type="signal peptide" evidence="5">
    <location>
        <begin position="1"/>
        <end position="24"/>
    </location>
</feature>
<dbReference type="Proteomes" id="UP001597094">
    <property type="component" value="Unassembled WGS sequence"/>
</dbReference>
<keyword evidence="5" id="KW-0732">Signal</keyword>
<dbReference type="InterPro" id="IPR036249">
    <property type="entry name" value="Thioredoxin-like_sf"/>
</dbReference>
<dbReference type="EMBL" id="JBHTLD010000236">
    <property type="protein sequence ID" value="MFD1188241.1"/>
    <property type="molecule type" value="Genomic_DNA"/>
</dbReference>
<dbReference type="PRINTS" id="PR01011">
    <property type="entry name" value="GLUTPROXDASE"/>
</dbReference>
<accession>A0ABW3SUQ0</accession>
<dbReference type="PROSITE" id="PS00460">
    <property type="entry name" value="GLUTATHIONE_PEROXID_1"/>
    <property type="match status" value="1"/>
</dbReference>
<evidence type="ECO:0000256" key="5">
    <source>
        <dbReference type="SAM" id="SignalP"/>
    </source>
</evidence>
<dbReference type="CDD" id="cd00340">
    <property type="entry name" value="GSH_Peroxidase"/>
    <property type="match status" value="1"/>
</dbReference>
<dbReference type="RefSeq" id="WP_377531477.1">
    <property type="nucleotide sequence ID" value="NZ_JBHTLD010000236.1"/>
</dbReference>
<evidence type="ECO:0000313" key="6">
    <source>
        <dbReference type="EMBL" id="MFD1188241.1"/>
    </source>
</evidence>
<protein>
    <recommendedName>
        <fullName evidence="4">Glutathione peroxidase</fullName>
    </recommendedName>
</protein>
<evidence type="ECO:0000256" key="2">
    <source>
        <dbReference type="ARBA" id="ARBA00022559"/>
    </source>
</evidence>
<evidence type="ECO:0000256" key="1">
    <source>
        <dbReference type="ARBA" id="ARBA00006926"/>
    </source>
</evidence>
<organism evidence="6 7">
    <name type="scientific">Pontibacter rugosus</name>
    <dbReference type="NCBI Taxonomy" id="1745966"/>
    <lineage>
        <taxon>Bacteria</taxon>
        <taxon>Pseudomonadati</taxon>
        <taxon>Bacteroidota</taxon>
        <taxon>Cytophagia</taxon>
        <taxon>Cytophagales</taxon>
        <taxon>Hymenobacteraceae</taxon>
        <taxon>Pontibacter</taxon>
    </lineage>
</organism>
<evidence type="ECO:0000256" key="3">
    <source>
        <dbReference type="ARBA" id="ARBA00023002"/>
    </source>
</evidence>